<evidence type="ECO:0000256" key="14">
    <source>
        <dbReference type="ARBA" id="ARBA00058014"/>
    </source>
</evidence>
<name>A0A9W9TP88_9EURO</name>
<dbReference type="InterPro" id="IPR002315">
    <property type="entry name" value="tRNA-synt_gly"/>
</dbReference>
<evidence type="ECO:0000256" key="8">
    <source>
        <dbReference type="ARBA" id="ARBA00022741"/>
    </source>
</evidence>
<keyword evidence="19" id="KW-1185">Reference proteome</keyword>
<evidence type="ECO:0000256" key="4">
    <source>
        <dbReference type="ARBA" id="ARBA00012829"/>
    </source>
</evidence>
<evidence type="ECO:0000256" key="5">
    <source>
        <dbReference type="ARBA" id="ARBA00022490"/>
    </source>
</evidence>
<keyword evidence="9" id="KW-0067">ATP-binding</keyword>
<evidence type="ECO:0000256" key="6">
    <source>
        <dbReference type="ARBA" id="ARBA00022598"/>
    </source>
</evidence>
<comment type="similarity">
    <text evidence="2">Belongs to the class-II aminoacyl-tRNA synthetase family.</text>
</comment>
<feature type="region of interest" description="Disordered" evidence="15">
    <location>
        <begin position="761"/>
        <end position="790"/>
    </location>
</feature>
<dbReference type="Gene3D" id="3.40.50.800">
    <property type="entry name" value="Anticodon-binding domain"/>
    <property type="match status" value="1"/>
</dbReference>
<evidence type="ECO:0000256" key="2">
    <source>
        <dbReference type="ARBA" id="ARBA00008226"/>
    </source>
</evidence>
<keyword evidence="16" id="KW-0472">Membrane</keyword>
<accession>A0A9W9TP88</accession>
<evidence type="ECO:0000256" key="15">
    <source>
        <dbReference type="SAM" id="MobiDB-lite"/>
    </source>
</evidence>
<keyword evidence="5" id="KW-0963">Cytoplasm</keyword>
<sequence>MATLSTKTGQEVDRSVLESMLRRRMFYTPSFEIYGGVKGLYDYGPPGTALIANMTDLWRKHFVLEEDMLEVDTTMLTPHEVLKTSGHVDKFADWMCKDPKTGEIFRADHLVEEVLEARLKGDKEARGQKVVVDADKEAKKKKKSKVNQAVKLEDAVVKEYEETLAQIDNFGGPELTEIIKKYNIRNPQTDGPVEDPVSFNLMFQTAIGPSSNMPGFLRPETAQGQFLNFQKLLEFNQQSMPFASAAIGKSFRNEISPRAGLLRVREFLMAEIEHYVDPEGGKKHPRFVEVKDVEMTLLDRHVQLSGSTKTTKMTIGKAVETGLVDNETLGYFLGRIQLFLLKLGVDPTKLRFRQHMANEMAHYAADCWDAELFTSYGWIECVGCADRSAYDLTVHKNKTGAPLVVRQTLAEPRKFEEWQVDIEKKKFGPQFKKDAKAVESAIEALSQDLREKLSLDLQQNGKVEIDVEGVGSGKVELSKDLINIEKRTRVENIREYTPNVIEPSFGIGRILYSMIEHVYWSRAGDEARGVLSFPPAVAPTKVLLVPLSTHASFKPLTQRLTSKLRRLGISNRVDDSSASIGKRYARNDELGTPFGLTVDFQSVEDNTFTLRDRDTTKQVRASEDEILKALKSLIDGEETWKISSRDSPNSLVRKRKTDFDPRNNARLLVGGGGGEGRSGVGNKIWLLDTSKRDEVSAAVELDLSRDEDSVTTLAVAPQASDDADSLTVLAGINSSVAEQKKNNNKHMRSFLFQAPRKVTKTDAITGEDENDKAEQGKSKEKSDSDEIIPGQGKLLSSASLFRAKKGTDPGDTYQRVLRLSPWRKPTDGSQQGNRIGAIATGLAPSSELVLFHVTASPTEADVMGRIRLENNEEVDDVDIIDLRNESDETKATDQFRFAYTNGADVVVGEISASTRSNAAPAVRPLCSIPCPKRGKLRAPSSNAPDRGGSELVILDFSTVPSEPSGIYDEPMITHRKKLPSSMKIGLGLDVCPLGENTIGQQQFIVAASGSDNSIAVWTIEYGPKRGFDKIRPYTTLKDLHPFSMTKLSFSTFIPPAHPITPDVPPQKVKLVSVSMGNTVVVHTFPLAPFPPSSRTARYTLSLPGPAEFWELLIYTIALFFSFGIVIFAVWLYAEIRGAVPPVVGVQHWLPGGTSNSWAIEYVHPGLQKASYLDSMAPKGPGSTPDQDTIESLKSILERVHSSGFAPADLEVPSPQEVSVIVRCHDGQSAEQSVIVETASAHGENSESGNLRAWNDLSGADQDAWRQRLTDARRWVVSEGEAVLQGVLFSEACNQLAQTVKDEL</sequence>
<evidence type="ECO:0000256" key="10">
    <source>
        <dbReference type="ARBA" id="ARBA00022917"/>
    </source>
</evidence>
<evidence type="ECO:0000313" key="18">
    <source>
        <dbReference type="EMBL" id="KAJ5232014.1"/>
    </source>
</evidence>
<dbReference type="InterPro" id="IPR015943">
    <property type="entry name" value="WD40/YVTN_repeat-like_dom_sf"/>
</dbReference>
<dbReference type="FunFam" id="3.40.50.800:FF:000004">
    <property type="entry name" value="Glycine--tRNA ligase 2"/>
    <property type="match status" value="1"/>
</dbReference>
<feature type="domain" description="Aminoacyl-transfer RNA synthetases class-II family profile" evidence="17">
    <location>
        <begin position="188"/>
        <end position="546"/>
    </location>
</feature>
<evidence type="ECO:0000256" key="11">
    <source>
        <dbReference type="ARBA" id="ARBA00023146"/>
    </source>
</evidence>
<comment type="function">
    <text evidence="14">Catalyzes the ATP-dependent ligation of glycine to the 3'-end of its cognate tRNA, via the formation of an aminoacyl-adenylate intermediate (Gly-AMP). Also produces diadenosine tetraphosphate (Ap4A), a universal pleiotropic signaling molecule needed for cell regulation pathways, by direct condensation of 2 ATPs. Thereby, may play a special role in Ap4A homeostasis.</text>
</comment>
<dbReference type="NCBIfam" id="NF003211">
    <property type="entry name" value="PRK04173.1"/>
    <property type="match status" value="1"/>
</dbReference>
<keyword evidence="16" id="KW-0812">Transmembrane</keyword>
<dbReference type="InterPro" id="IPR004154">
    <property type="entry name" value="Anticodon-bd"/>
</dbReference>
<evidence type="ECO:0000256" key="16">
    <source>
        <dbReference type="SAM" id="Phobius"/>
    </source>
</evidence>
<comment type="catalytic activity">
    <reaction evidence="13">
        <text>2 ATP + H(+) = P(1),P(4)-bis(5'-adenosyl) tetraphosphate + diphosphate</text>
        <dbReference type="Rhea" id="RHEA:34935"/>
        <dbReference type="ChEBI" id="CHEBI:15378"/>
        <dbReference type="ChEBI" id="CHEBI:30616"/>
        <dbReference type="ChEBI" id="CHEBI:33019"/>
        <dbReference type="ChEBI" id="CHEBI:58141"/>
    </reaction>
</comment>
<dbReference type="InterPro" id="IPR006195">
    <property type="entry name" value="aa-tRNA-synth_II"/>
</dbReference>
<dbReference type="PANTHER" id="PTHR10745:SF0">
    <property type="entry name" value="GLYCINE--TRNA LIGASE"/>
    <property type="match status" value="1"/>
</dbReference>
<dbReference type="NCBIfam" id="TIGR00389">
    <property type="entry name" value="glyS_dimeric"/>
    <property type="match status" value="1"/>
</dbReference>
<dbReference type="RefSeq" id="XP_058330007.1">
    <property type="nucleotide sequence ID" value="XM_058474267.1"/>
</dbReference>
<dbReference type="FunFam" id="3.30.40.230:FF:000002">
    <property type="entry name" value="Glycyl-tRNA synthetase 1"/>
    <property type="match status" value="1"/>
</dbReference>
<keyword evidence="6" id="KW-0436">Ligase</keyword>
<dbReference type="GeneID" id="83201570"/>
<reference evidence="18" key="2">
    <citation type="journal article" date="2023" name="IMA Fungus">
        <title>Comparative genomic study of the Penicillium genus elucidates a diverse pangenome and 15 lateral gene transfer events.</title>
        <authorList>
            <person name="Petersen C."/>
            <person name="Sorensen T."/>
            <person name="Nielsen M.R."/>
            <person name="Sondergaard T.E."/>
            <person name="Sorensen J.L."/>
            <person name="Fitzpatrick D.A."/>
            <person name="Frisvad J.C."/>
            <person name="Nielsen K.L."/>
        </authorList>
    </citation>
    <scope>NUCLEOTIDE SEQUENCE</scope>
    <source>
        <strain evidence="18">IBT 19713</strain>
    </source>
</reference>
<dbReference type="Gene3D" id="3.30.40.230">
    <property type="match status" value="1"/>
</dbReference>
<evidence type="ECO:0000313" key="19">
    <source>
        <dbReference type="Proteomes" id="UP001150941"/>
    </source>
</evidence>
<evidence type="ECO:0000256" key="1">
    <source>
        <dbReference type="ARBA" id="ARBA00004496"/>
    </source>
</evidence>
<keyword evidence="16" id="KW-1133">Transmembrane helix</keyword>
<feature type="compositionally biased region" description="Basic and acidic residues" evidence="15">
    <location>
        <begin position="772"/>
        <end position="784"/>
    </location>
</feature>
<dbReference type="InterPro" id="IPR033731">
    <property type="entry name" value="GlyRS-like_core"/>
</dbReference>
<comment type="subunit">
    <text evidence="3">Homodimer.</text>
</comment>
<dbReference type="GO" id="GO:0005739">
    <property type="term" value="C:mitochondrion"/>
    <property type="evidence" value="ECO:0007669"/>
    <property type="project" value="TreeGrafter"/>
</dbReference>
<proteinExistence type="inferred from homology"/>
<comment type="caution">
    <text evidence="18">The sequence shown here is derived from an EMBL/GenBank/DDBJ whole genome shotgun (WGS) entry which is preliminary data.</text>
</comment>
<dbReference type="InterPro" id="IPR027031">
    <property type="entry name" value="Gly-tRNA_synthase/POLG2"/>
</dbReference>
<evidence type="ECO:0000256" key="7">
    <source>
        <dbReference type="ARBA" id="ARBA00022679"/>
    </source>
</evidence>
<keyword evidence="11" id="KW-0030">Aminoacyl-tRNA synthetase</keyword>
<dbReference type="EC" id="6.1.1.14" evidence="4"/>
<dbReference type="Proteomes" id="UP001150941">
    <property type="component" value="Unassembled WGS sequence"/>
</dbReference>
<gene>
    <name evidence="18" type="ORF">N7468_004970</name>
</gene>
<dbReference type="GO" id="GO:0016740">
    <property type="term" value="F:transferase activity"/>
    <property type="evidence" value="ECO:0007669"/>
    <property type="project" value="UniProtKB-KW"/>
</dbReference>
<dbReference type="FunFam" id="3.30.720.200:FF:000001">
    <property type="entry name" value="Glycine--tRNA ligase 2"/>
    <property type="match status" value="1"/>
</dbReference>
<evidence type="ECO:0000256" key="9">
    <source>
        <dbReference type="ARBA" id="ARBA00022840"/>
    </source>
</evidence>
<dbReference type="OrthoDB" id="57698at2759"/>
<dbReference type="GO" id="GO:0004820">
    <property type="term" value="F:glycine-tRNA ligase activity"/>
    <property type="evidence" value="ECO:0007669"/>
    <property type="project" value="UniProtKB-EC"/>
</dbReference>
<dbReference type="PROSITE" id="PS50862">
    <property type="entry name" value="AA_TRNA_LIGASE_II"/>
    <property type="match status" value="1"/>
</dbReference>
<dbReference type="InterPro" id="IPR036621">
    <property type="entry name" value="Anticodon-bd_dom_sf"/>
</dbReference>
<dbReference type="CDD" id="cd00858">
    <property type="entry name" value="GlyRS_anticodon"/>
    <property type="match status" value="1"/>
</dbReference>
<dbReference type="InterPro" id="IPR045864">
    <property type="entry name" value="aa-tRNA-synth_II/BPL/LPL"/>
</dbReference>
<dbReference type="Gene3D" id="3.30.720.200">
    <property type="match status" value="1"/>
</dbReference>
<comment type="subcellular location">
    <subcellularLocation>
        <location evidence="1">Cytoplasm</location>
    </subcellularLocation>
</comment>
<dbReference type="SUPFAM" id="SSF55681">
    <property type="entry name" value="Class II aaRS and biotin synthetases"/>
    <property type="match status" value="1"/>
</dbReference>
<dbReference type="Gene3D" id="3.30.930.10">
    <property type="entry name" value="Bira Bifunctional Protein, Domain 2"/>
    <property type="match status" value="1"/>
</dbReference>
<reference evidence="18" key="1">
    <citation type="submission" date="2022-11" db="EMBL/GenBank/DDBJ databases">
        <authorList>
            <person name="Petersen C."/>
        </authorList>
    </citation>
    <scope>NUCLEOTIDE SEQUENCE</scope>
    <source>
        <strain evidence="18">IBT 19713</strain>
    </source>
</reference>
<protein>
    <recommendedName>
        <fullName evidence="4">glycine--tRNA ligase</fullName>
        <ecNumber evidence="4">6.1.1.14</ecNumber>
    </recommendedName>
    <alternativeName>
        <fullName evidence="12">Diadenosine tetraphosphate synthetase</fullName>
    </alternativeName>
</protein>
<dbReference type="PRINTS" id="PR01043">
    <property type="entry name" value="TRNASYNTHGLY"/>
</dbReference>
<dbReference type="EMBL" id="JAPQKS010000004">
    <property type="protein sequence ID" value="KAJ5232014.1"/>
    <property type="molecule type" value="Genomic_DNA"/>
</dbReference>
<dbReference type="Pfam" id="PF03129">
    <property type="entry name" value="HGTP_anticodon"/>
    <property type="match status" value="1"/>
</dbReference>
<dbReference type="FunFam" id="3.30.930.10:FF:000010">
    <property type="entry name" value="Glycyl-tRNA synthetase 1"/>
    <property type="match status" value="1"/>
</dbReference>
<dbReference type="GO" id="GO:0070150">
    <property type="term" value="P:mitochondrial glycyl-tRNA aminoacylation"/>
    <property type="evidence" value="ECO:0007669"/>
    <property type="project" value="TreeGrafter"/>
</dbReference>
<evidence type="ECO:0000256" key="12">
    <source>
        <dbReference type="ARBA" id="ARBA00030057"/>
    </source>
</evidence>
<dbReference type="SUPFAM" id="SSF52954">
    <property type="entry name" value="Class II aaRS ABD-related"/>
    <property type="match status" value="1"/>
</dbReference>
<dbReference type="GO" id="GO:0005524">
    <property type="term" value="F:ATP binding"/>
    <property type="evidence" value="ECO:0007669"/>
    <property type="project" value="UniProtKB-KW"/>
</dbReference>
<keyword evidence="7" id="KW-0808">Transferase</keyword>
<dbReference type="CDD" id="cd00774">
    <property type="entry name" value="GlyRS-like_core"/>
    <property type="match status" value="1"/>
</dbReference>
<evidence type="ECO:0000256" key="3">
    <source>
        <dbReference type="ARBA" id="ARBA00011738"/>
    </source>
</evidence>
<organism evidence="18 19">
    <name type="scientific">Penicillium chermesinum</name>
    <dbReference type="NCBI Taxonomy" id="63820"/>
    <lineage>
        <taxon>Eukaryota</taxon>
        <taxon>Fungi</taxon>
        <taxon>Dikarya</taxon>
        <taxon>Ascomycota</taxon>
        <taxon>Pezizomycotina</taxon>
        <taxon>Eurotiomycetes</taxon>
        <taxon>Eurotiomycetidae</taxon>
        <taxon>Eurotiales</taxon>
        <taxon>Aspergillaceae</taxon>
        <taxon>Penicillium</taxon>
    </lineage>
</organism>
<keyword evidence="8" id="KW-0547">Nucleotide-binding</keyword>
<keyword evidence="10" id="KW-0648">Protein biosynthesis</keyword>
<dbReference type="Gene3D" id="2.130.10.10">
    <property type="entry name" value="YVTN repeat-like/Quinoprotein amine dehydrogenase"/>
    <property type="match status" value="1"/>
</dbReference>
<dbReference type="PANTHER" id="PTHR10745">
    <property type="entry name" value="GLYCYL-TRNA SYNTHETASE/DNA POLYMERASE SUBUNIT GAMMA-2"/>
    <property type="match status" value="1"/>
</dbReference>
<feature type="transmembrane region" description="Helical" evidence="16">
    <location>
        <begin position="1111"/>
        <end position="1133"/>
    </location>
</feature>
<evidence type="ECO:0000259" key="17">
    <source>
        <dbReference type="PROSITE" id="PS50862"/>
    </source>
</evidence>
<evidence type="ECO:0000256" key="13">
    <source>
        <dbReference type="ARBA" id="ARBA00051967"/>
    </source>
</evidence>